<dbReference type="AlphaFoldDB" id="A0A0C9YP40"/>
<evidence type="ECO:0000313" key="2">
    <source>
        <dbReference type="Proteomes" id="UP000054018"/>
    </source>
</evidence>
<name>A0A0C9YP40_9AGAM</name>
<reference evidence="1 2" key="1">
    <citation type="submission" date="2014-04" db="EMBL/GenBank/DDBJ databases">
        <authorList>
            <consortium name="DOE Joint Genome Institute"/>
            <person name="Kuo A."/>
            <person name="Kohler A."/>
            <person name="Costa M.D."/>
            <person name="Nagy L.G."/>
            <person name="Floudas D."/>
            <person name="Copeland A."/>
            <person name="Barry K.W."/>
            <person name="Cichocki N."/>
            <person name="Veneault-Fourrey C."/>
            <person name="LaButti K."/>
            <person name="Lindquist E.A."/>
            <person name="Lipzen A."/>
            <person name="Lundell T."/>
            <person name="Morin E."/>
            <person name="Murat C."/>
            <person name="Sun H."/>
            <person name="Tunlid A."/>
            <person name="Henrissat B."/>
            <person name="Grigoriev I.V."/>
            <person name="Hibbett D.S."/>
            <person name="Martin F."/>
            <person name="Nordberg H.P."/>
            <person name="Cantor M.N."/>
            <person name="Hua S.X."/>
        </authorList>
    </citation>
    <scope>NUCLEOTIDE SEQUENCE [LARGE SCALE GENOMIC DNA]</scope>
    <source>
        <strain evidence="1 2">441</strain>
    </source>
</reference>
<dbReference type="EMBL" id="KN834116">
    <property type="protein sequence ID" value="KIK12102.1"/>
    <property type="molecule type" value="Genomic_DNA"/>
</dbReference>
<keyword evidence="2" id="KW-1185">Reference proteome</keyword>
<reference evidence="2" key="2">
    <citation type="submission" date="2015-01" db="EMBL/GenBank/DDBJ databases">
        <title>Evolutionary Origins and Diversification of the Mycorrhizal Mutualists.</title>
        <authorList>
            <consortium name="DOE Joint Genome Institute"/>
            <consortium name="Mycorrhizal Genomics Consortium"/>
            <person name="Kohler A."/>
            <person name="Kuo A."/>
            <person name="Nagy L.G."/>
            <person name="Floudas D."/>
            <person name="Copeland A."/>
            <person name="Barry K.W."/>
            <person name="Cichocki N."/>
            <person name="Veneault-Fourrey C."/>
            <person name="LaButti K."/>
            <person name="Lindquist E.A."/>
            <person name="Lipzen A."/>
            <person name="Lundell T."/>
            <person name="Morin E."/>
            <person name="Murat C."/>
            <person name="Riley R."/>
            <person name="Ohm R."/>
            <person name="Sun H."/>
            <person name="Tunlid A."/>
            <person name="Henrissat B."/>
            <person name="Grigoriev I.V."/>
            <person name="Hibbett D.S."/>
            <person name="Martin F."/>
        </authorList>
    </citation>
    <scope>NUCLEOTIDE SEQUENCE [LARGE SCALE GENOMIC DNA]</scope>
    <source>
        <strain evidence="2">441</strain>
    </source>
</reference>
<protein>
    <submittedName>
        <fullName evidence="1">Uncharacterized protein</fullName>
    </submittedName>
</protein>
<accession>A0A0C9YP40</accession>
<organism evidence="1 2">
    <name type="scientific">Pisolithus microcarpus 441</name>
    <dbReference type="NCBI Taxonomy" id="765257"/>
    <lineage>
        <taxon>Eukaryota</taxon>
        <taxon>Fungi</taxon>
        <taxon>Dikarya</taxon>
        <taxon>Basidiomycota</taxon>
        <taxon>Agaricomycotina</taxon>
        <taxon>Agaricomycetes</taxon>
        <taxon>Agaricomycetidae</taxon>
        <taxon>Boletales</taxon>
        <taxon>Sclerodermatineae</taxon>
        <taxon>Pisolithaceae</taxon>
        <taxon>Pisolithus</taxon>
    </lineage>
</organism>
<proteinExistence type="predicted"/>
<gene>
    <name evidence="1" type="ORF">PISMIDRAFT_18970</name>
</gene>
<sequence length="50" mass="5477">MTLQFIQLPINSSSGFSVGTDIGPSNLEDKLDWDCLVEQHFELGISSLPP</sequence>
<dbReference type="Proteomes" id="UP000054018">
    <property type="component" value="Unassembled WGS sequence"/>
</dbReference>
<dbReference type="HOGENOM" id="CLU_3125629_0_0_1"/>
<evidence type="ECO:0000313" key="1">
    <source>
        <dbReference type="EMBL" id="KIK12102.1"/>
    </source>
</evidence>